<protein>
    <submittedName>
        <fullName evidence="2">Uncharacterized protein</fullName>
    </submittedName>
</protein>
<dbReference type="EMBL" id="CP017637">
    <property type="protein sequence ID" value="APG09864.1"/>
    <property type="molecule type" value="Genomic_DNA"/>
</dbReference>
<dbReference type="Proteomes" id="UP000181962">
    <property type="component" value="Chromosome"/>
</dbReference>
<sequence length="84" mass="9248">MFTTMKGRAILMADRFVVRYEHPKNGRFTVLDTSIDQPAVTPDGTPLTGLSHSTAEVVAENLNKGDAPPALNRKKGSRLRLHMT</sequence>
<name>A0A1L3F9C2_BRAJP</name>
<accession>A0A1L3F9C2</accession>
<evidence type="ECO:0000256" key="1">
    <source>
        <dbReference type="SAM" id="MobiDB-lite"/>
    </source>
</evidence>
<feature type="region of interest" description="Disordered" evidence="1">
    <location>
        <begin position="64"/>
        <end position="84"/>
    </location>
</feature>
<feature type="compositionally biased region" description="Basic residues" evidence="1">
    <location>
        <begin position="72"/>
        <end position="84"/>
    </location>
</feature>
<evidence type="ECO:0000313" key="3">
    <source>
        <dbReference type="Proteomes" id="UP000181962"/>
    </source>
</evidence>
<dbReference type="AlphaFoldDB" id="A0A1L3F9C2"/>
<gene>
    <name evidence="2" type="ORF">BKD09_16130</name>
</gene>
<proteinExistence type="predicted"/>
<organism evidence="2 3">
    <name type="scientific">Bradyrhizobium japonicum</name>
    <dbReference type="NCBI Taxonomy" id="375"/>
    <lineage>
        <taxon>Bacteria</taxon>
        <taxon>Pseudomonadati</taxon>
        <taxon>Pseudomonadota</taxon>
        <taxon>Alphaproteobacteria</taxon>
        <taxon>Hyphomicrobiales</taxon>
        <taxon>Nitrobacteraceae</taxon>
        <taxon>Bradyrhizobium</taxon>
    </lineage>
</organism>
<reference evidence="2 3" key="1">
    <citation type="submission" date="2016-11" db="EMBL/GenBank/DDBJ databases">
        <title>Complete Genome Sequence of Bradyrhizobium sp. strain J5, an isolated from soybean nodule in Hokkaido.</title>
        <authorList>
            <person name="Kanehara K."/>
        </authorList>
    </citation>
    <scope>NUCLEOTIDE SEQUENCE [LARGE SCALE GENOMIC DNA]</scope>
    <source>
        <strain evidence="2 3">J5</strain>
    </source>
</reference>
<evidence type="ECO:0000313" key="2">
    <source>
        <dbReference type="EMBL" id="APG09864.1"/>
    </source>
</evidence>